<proteinExistence type="predicted"/>
<dbReference type="EMBL" id="UINC01033454">
    <property type="protein sequence ID" value="SVB22773.1"/>
    <property type="molecule type" value="Genomic_DNA"/>
</dbReference>
<accession>A0A382CBW2</accession>
<reference evidence="1" key="1">
    <citation type="submission" date="2018-05" db="EMBL/GenBank/DDBJ databases">
        <authorList>
            <person name="Lanie J.A."/>
            <person name="Ng W.-L."/>
            <person name="Kazmierczak K.M."/>
            <person name="Andrzejewski T.M."/>
            <person name="Davidsen T.M."/>
            <person name="Wayne K.J."/>
            <person name="Tettelin H."/>
            <person name="Glass J.I."/>
            <person name="Rusch D."/>
            <person name="Podicherti R."/>
            <person name="Tsui H.-C.T."/>
            <person name="Winkler M.E."/>
        </authorList>
    </citation>
    <scope>NUCLEOTIDE SEQUENCE</scope>
</reference>
<evidence type="ECO:0000313" key="1">
    <source>
        <dbReference type="EMBL" id="SVB22773.1"/>
    </source>
</evidence>
<organism evidence="1">
    <name type="scientific">marine metagenome</name>
    <dbReference type="NCBI Taxonomy" id="408172"/>
    <lineage>
        <taxon>unclassified sequences</taxon>
        <taxon>metagenomes</taxon>
        <taxon>ecological metagenomes</taxon>
    </lineage>
</organism>
<protein>
    <submittedName>
        <fullName evidence="1">Uncharacterized protein</fullName>
    </submittedName>
</protein>
<gene>
    <name evidence="1" type="ORF">METZ01_LOCUS175627</name>
</gene>
<dbReference type="AlphaFoldDB" id="A0A382CBW2"/>
<sequence>MPGIVCRRPFLALGLPKISTVNVQYANVCILLNQNVLLYNIKKCGMSNSYYLQQKPFVVSKTDGKLIEEHFGQVISNESNISIAHMVAPSGWSEPFQNPEFDEYTIMIRILDPINETMC</sequence>
<name>A0A382CBW2_9ZZZZ</name>